<dbReference type="GO" id="GO:0008194">
    <property type="term" value="F:UDP-glycosyltransferase activity"/>
    <property type="evidence" value="ECO:0007669"/>
    <property type="project" value="InterPro"/>
</dbReference>
<dbReference type="SUPFAM" id="SSF53756">
    <property type="entry name" value="UDP-Glycosyltransferase/glycogen phosphorylase"/>
    <property type="match status" value="1"/>
</dbReference>
<evidence type="ECO:0000256" key="2">
    <source>
        <dbReference type="ARBA" id="ARBA00022676"/>
    </source>
</evidence>
<comment type="similarity">
    <text evidence="1">Belongs to the glycosyltransferase 28 family.</text>
</comment>
<keyword evidence="7" id="KW-1185">Reference proteome</keyword>
<dbReference type="PANTHER" id="PTHR48050">
    <property type="entry name" value="STEROL 3-BETA-GLUCOSYLTRANSFERASE"/>
    <property type="match status" value="1"/>
</dbReference>
<accession>A0A6P0HHN6</accession>
<dbReference type="CDD" id="cd03784">
    <property type="entry name" value="GT1_Gtf-like"/>
    <property type="match status" value="1"/>
</dbReference>
<feature type="domain" description="Erythromycin biosynthesis protein CIII-like N-terminal" evidence="5">
    <location>
        <begin position="22"/>
        <end position="249"/>
    </location>
</feature>
<protein>
    <submittedName>
        <fullName evidence="6">DUF1205 domain-containing protein</fullName>
    </submittedName>
</protein>
<evidence type="ECO:0000259" key="5">
    <source>
        <dbReference type="Pfam" id="PF21036"/>
    </source>
</evidence>
<comment type="caution">
    <text evidence="6">The sequence shown here is derived from an EMBL/GenBank/DDBJ whole genome shotgun (WGS) entry which is preliminary data.</text>
</comment>
<evidence type="ECO:0000313" key="7">
    <source>
        <dbReference type="Proteomes" id="UP000468687"/>
    </source>
</evidence>
<dbReference type="Pfam" id="PF21036">
    <property type="entry name" value="EryCIII-like_N"/>
    <property type="match status" value="1"/>
</dbReference>
<dbReference type="InterPro" id="IPR010610">
    <property type="entry name" value="EryCIII-like_C"/>
</dbReference>
<dbReference type="InterPro" id="IPR050426">
    <property type="entry name" value="Glycosyltransferase_28"/>
</dbReference>
<evidence type="ECO:0000256" key="3">
    <source>
        <dbReference type="ARBA" id="ARBA00022679"/>
    </source>
</evidence>
<organism evidence="6 7">
    <name type="scientific">Nocardioides zeae</name>
    <dbReference type="NCBI Taxonomy" id="1457234"/>
    <lineage>
        <taxon>Bacteria</taxon>
        <taxon>Bacillati</taxon>
        <taxon>Actinomycetota</taxon>
        <taxon>Actinomycetes</taxon>
        <taxon>Propionibacteriales</taxon>
        <taxon>Nocardioidaceae</taxon>
        <taxon>Nocardioides</taxon>
    </lineage>
</organism>
<dbReference type="PANTHER" id="PTHR48050:SF13">
    <property type="entry name" value="STEROL 3-BETA-GLUCOSYLTRANSFERASE UGT80A2"/>
    <property type="match status" value="1"/>
</dbReference>
<dbReference type="InterPro" id="IPR048284">
    <property type="entry name" value="EryCIII-like_N"/>
</dbReference>
<reference evidence="6 7" key="1">
    <citation type="journal article" date="2014" name="Int. J. Syst. Evol. Microbiol.">
        <title>Nocardioides zeae sp. nov., isolated from the stem of Zea mays.</title>
        <authorList>
            <person name="Glaeser S.P."/>
            <person name="McInroy J.A."/>
            <person name="Busse H.J."/>
            <person name="Kampfer P."/>
        </authorList>
    </citation>
    <scope>NUCLEOTIDE SEQUENCE [LARGE SCALE GENOMIC DNA]</scope>
    <source>
        <strain evidence="6 7">JCM 30728</strain>
    </source>
</reference>
<dbReference type="Pfam" id="PF06722">
    <property type="entry name" value="EryCIII-like_C"/>
    <property type="match status" value="1"/>
</dbReference>
<dbReference type="Proteomes" id="UP000468687">
    <property type="component" value="Unassembled WGS sequence"/>
</dbReference>
<evidence type="ECO:0000256" key="1">
    <source>
        <dbReference type="ARBA" id="ARBA00006962"/>
    </source>
</evidence>
<dbReference type="RefSeq" id="WP_163771173.1">
    <property type="nucleotide sequence ID" value="NZ_JAAGXA010000003.1"/>
</dbReference>
<gene>
    <name evidence="6" type="ORF">G3T38_05915</name>
</gene>
<dbReference type="EMBL" id="JAAGXA010000003">
    <property type="protein sequence ID" value="NEN77810.1"/>
    <property type="molecule type" value="Genomic_DNA"/>
</dbReference>
<feature type="domain" description="Erythromycin biosynthesis protein CIII-like C-terminal" evidence="4">
    <location>
        <begin position="266"/>
        <end position="410"/>
    </location>
</feature>
<sequence>MRVLLVSYAERTQAEPLVPLAWALRCAGHDVLVATQPELVETMADSGLPVVAVGRSLPLYRLWDHAEHEGDADGDLDLVDPTVPLAWETAAPAFADLVQWWFRTANEPLVGDLVALCREWEPDLVVWETVTVAGAVAARACGVPHVRFLWTYDFLASVLRRLRDVQPPGATEPLTAWLTTVAARFGVELDPAAVTGDATITFLPAALRRLDDPDLTYLPMRFVPYAGPVVVPDWVHDEPTAPRACVTLGTSALDRFGRLVVPAATVVRGVAAVAAEVLVTLDGPEDAGLDPAEVPGHVRFVGRVPLDAVLRTCDLVVHHGGPGTAMTAVAAGIPALVVPEEFDAPVLARLLADTGAALRLGLDELTEASVAEAARRLLDDPVLREETARLRDALLATPSPHDLVDALERLVEHPAPCPETTRGAER</sequence>
<proteinExistence type="inferred from homology"/>
<dbReference type="InterPro" id="IPR002213">
    <property type="entry name" value="UDP_glucos_trans"/>
</dbReference>
<evidence type="ECO:0000259" key="4">
    <source>
        <dbReference type="Pfam" id="PF06722"/>
    </source>
</evidence>
<name>A0A6P0HHN6_9ACTN</name>
<dbReference type="GO" id="GO:0017000">
    <property type="term" value="P:antibiotic biosynthetic process"/>
    <property type="evidence" value="ECO:0007669"/>
    <property type="project" value="UniProtKB-ARBA"/>
</dbReference>
<dbReference type="AlphaFoldDB" id="A0A6P0HHN6"/>
<dbReference type="GO" id="GO:0016758">
    <property type="term" value="F:hexosyltransferase activity"/>
    <property type="evidence" value="ECO:0007669"/>
    <property type="project" value="UniProtKB-ARBA"/>
</dbReference>
<keyword evidence="2" id="KW-0328">Glycosyltransferase</keyword>
<evidence type="ECO:0000313" key="6">
    <source>
        <dbReference type="EMBL" id="NEN77810.1"/>
    </source>
</evidence>
<keyword evidence="3" id="KW-0808">Transferase</keyword>
<dbReference type="Gene3D" id="3.40.50.2000">
    <property type="entry name" value="Glycogen Phosphorylase B"/>
    <property type="match status" value="2"/>
</dbReference>